<name>A0A8J5RNE8_ZIZPA</name>
<reference evidence="1" key="2">
    <citation type="submission" date="2021-02" db="EMBL/GenBank/DDBJ databases">
        <authorList>
            <person name="Kimball J.A."/>
            <person name="Haas M.W."/>
            <person name="Macchietto M."/>
            <person name="Kono T."/>
            <person name="Duquette J."/>
            <person name="Shao M."/>
        </authorList>
    </citation>
    <scope>NUCLEOTIDE SEQUENCE</scope>
    <source>
        <tissue evidence="1">Fresh leaf tissue</tissue>
    </source>
</reference>
<organism evidence="1 2">
    <name type="scientific">Zizania palustris</name>
    <name type="common">Northern wild rice</name>
    <dbReference type="NCBI Taxonomy" id="103762"/>
    <lineage>
        <taxon>Eukaryota</taxon>
        <taxon>Viridiplantae</taxon>
        <taxon>Streptophyta</taxon>
        <taxon>Embryophyta</taxon>
        <taxon>Tracheophyta</taxon>
        <taxon>Spermatophyta</taxon>
        <taxon>Magnoliopsida</taxon>
        <taxon>Liliopsida</taxon>
        <taxon>Poales</taxon>
        <taxon>Poaceae</taxon>
        <taxon>BOP clade</taxon>
        <taxon>Oryzoideae</taxon>
        <taxon>Oryzeae</taxon>
        <taxon>Zizaniinae</taxon>
        <taxon>Zizania</taxon>
    </lineage>
</organism>
<evidence type="ECO:0000313" key="1">
    <source>
        <dbReference type="EMBL" id="KAG8052287.1"/>
    </source>
</evidence>
<dbReference type="Proteomes" id="UP000729402">
    <property type="component" value="Unassembled WGS sequence"/>
</dbReference>
<dbReference type="AlphaFoldDB" id="A0A8J5RNE8"/>
<sequence length="123" mass="14010">MKLLHNGLSEIDVMTYFSMWWIFPFEDLVTLTYEAFRDGEALVWRHLPTGIKRTLLGWPSICGEALGMGRVAGLEVKVEQIKREHVNLMIKVEALTREGIESWSMVGSVIVVAKNTNKMDEEA</sequence>
<comment type="caution">
    <text evidence="1">The sequence shown here is derived from an EMBL/GenBank/DDBJ whole genome shotgun (WGS) entry which is preliminary data.</text>
</comment>
<dbReference type="EMBL" id="JAAALK010000288">
    <property type="protein sequence ID" value="KAG8052287.1"/>
    <property type="molecule type" value="Genomic_DNA"/>
</dbReference>
<protein>
    <submittedName>
        <fullName evidence="1">Uncharacterized protein</fullName>
    </submittedName>
</protein>
<accession>A0A8J5RNE8</accession>
<evidence type="ECO:0000313" key="2">
    <source>
        <dbReference type="Proteomes" id="UP000729402"/>
    </source>
</evidence>
<keyword evidence="2" id="KW-1185">Reference proteome</keyword>
<reference evidence="1" key="1">
    <citation type="journal article" date="2021" name="bioRxiv">
        <title>Whole Genome Assembly and Annotation of Northern Wild Rice, Zizania palustris L., Supports a Whole Genome Duplication in the Zizania Genus.</title>
        <authorList>
            <person name="Haas M."/>
            <person name="Kono T."/>
            <person name="Macchietto M."/>
            <person name="Millas R."/>
            <person name="McGilp L."/>
            <person name="Shao M."/>
            <person name="Duquette J."/>
            <person name="Hirsch C.N."/>
            <person name="Kimball J."/>
        </authorList>
    </citation>
    <scope>NUCLEOTIDE SEQUENCE</scope>
    <source>
        <tissue evidence="1">Fresh leaf tissue</tissue>
    </source>
</reference>
<proteinExistence type="predicted"/>
<gene>
    <name evidence="1" type="ORF">GUJ93_ZPchr0001g29775</name>
</gene>